<dbReference type="KEGG" id="cvn:111123477"/>
<gene>
    <name evidence="7" type="primary">LOC111123477</name>
</gene>
<dbReference type="GO" id="GO:0005634">
    <property type="term" value="C:nucleus"/>
    <property type="evidence" value="ECO:0007669"/>
    <property type="project" value="UniProtKB-SubCell"/>
</dbReference>
<feature type="compositionally biased region" description="Basic residues" evidence="5">
    <location>
        <begin position="335"/>
        <end position="348"/>
    </location>
</feature>
<keyword evidence="6" id="KW-1185">Reference proteome</keyword>
<keyword evidence="3" id="KW-0698">rRNA processing</keyword>
<name>A0A8B8D0A3_CRAVI</name>
<dbReference type="OrthoDB" id="2019504at2759"/>
<evidence type="ECO:0000256" key="1">
    <source>
        <dbReference type="ARBA" id="ARBA00004123"/>
    </source>
</evidence>
<comment type="subcellular location">
    <subcellularLocation>
        <location evidence="1">Nucleus</location>
    </subcellularLocation>
</comment>
<feature type="compositionally biased region" description="Basic and acidic residues" evidence="5">
    <location>
        <begin position="349"/>
        <end position="377"/>
    </location>
</feature>
<dbReference type="RefSeq" id="XP_022321508.1">
    <property type="nucleotide sequence ID" value="XM_022465800.1"/>
</dbReference>
<dbReference type="Pfam" id="PF05997">
    <property type="entry name" value="Nop52"/>
    <property type="match status" value="1"/>
</dbReference>
<dbReference type="AlphaFoldDB" id="A0A8B8D0A3"/>
<evidence type="ECO:0000256" key="3">
    <source>
        <dbReference type="ARBA" id="ARBA00022552"/>
    </source>
</evidence>
<keyword evidence="4" id="KW-0539">Nucleus</keyword>
<evidence type="ECO:0000313" key="7">
    <source>
        <dbReference type="RefSeq" id="XP_022321508.1"/>
    </source>
</evidence>
<dbReference type="GeneID" id="111123477"/>
<feature type="compositionally biased region" description="Acidic residues" evidence="5">
    <location>
        <begin position="240"/>
        <end position="251"/>
    </location>
</feature>
<accession>A0A8B8D0A3</accession>
<dbReference type="GO" id="GO:0006364">
    <property type="term" value="P:rRNA processing"/>
    <property type="evidence" value="ECO:0007669"/>
    <property type="project" value="UniProtKB-KW"/>
</dbReference>
<feature type="region of interest" description="Disordered" evidence="5">
    <location>
        <begin position="330"/>
        <end position="461"/>
    </location>
</feature>
<dbReference type="Proteomes" id="UP000694844">
    <property type="component" value="Chromosome 3"/>
</dbReference>
<dbReference type="PANTHER" id="PTHR13026">
    <property type="entry name" value="NNP-1 PROTEIN NOVEL NUCLEAR PROTEIN 1 NOP52"/>
    <property type="match status" value="1"/>
</dbReference>
<evidence type="ECO:0000256" key="4">
    <source>
        <dbReference type="ARBA" id="ARBA00023242"/>
    </source>
</evidence>
<feature type="region of interest" description="Disordered" evidence="5">
    <location>
        <begin position="689"/>
        <end position="720"/>
    </location>
</feature>
<evidence type="ECO:0000256" key="2">
    <source>
        <dbReference type="ARBA" id="ARBA00006374"/>
    </source>
</evidence>
<comment type="similarity">
    <text evidence="2">Belongs to the RRP1 family.</text>
</comment>
<proteinExistence type="inferred from homology"/>
<feature type="region of interest" description="Disordered" evidence="5">
    <location>
        <begin position="628"/>
        <end position="659"/>
    </location>
</feature>
<evidence type="ECO:0000256" key="5">
    <source>
        <dbReference type="SAM" id="MobiDB-lite"/>
    </source>
</evidence>
<evidence type="ECO:0000313" key="6">
    <source>
        <dbReference type="Proteomes" id="UP000694844"/>
    </source>
</evidence>
<protein>
    <submittedName>
        <fullName evidence="7">Ribosomal RNA processing protein 1 homolog A-like</fullName>
    </submittedName>
</protein>
<sequence length="737" mass="83638">MAAPCPSAEVHFAQKLAANEKRTRDTAFKKLKKWLQSKTSDGKEADFLKIWKGLHYCMWMQDKPLIQEELSDNICKLVHVFGSVDMSLLFLGVFFQTESREWSGIDRWRMDKFMMLSREMLRQGFASLKKAKWKKAYIDMFCQILREQVLNAENDGYKIHLTDIYLEELEKAGIEVLTSSQVLHFLEPFSTFLAESKNTTLVKRVISRVFDAIIQQTVDDAKQRAERLLQREDEANNNGIEEDDSEEEDDDTPPRLDFDYGAIADRLFELGKSPECLSRHRTLIYNVVKKFRDLNEGVIPVKQEDYSGLEKGYINREDFAKSVNKLISMESGVQRQKKKRKSRKRKKNQQKESNEETTAKKMKKEIPTENKATDEKPTTIVVNGKAKKEKGLTKLKDKLLGKRKKDSALSAEPSKKAKQAELGSTKSSIETPLVRSSVKSAKEATETSVSSASKKARTSNVSNKMVKDFDEPAFNEGVNSITLTPTSSKVKVTEKQTQMAHQKVGLDTLELKHIHDQEENHKKMDQKNALTEEVEIWVPNKKYSGKLKGAFEKQQKVVEGKKFAQFEHGVHTPPAFIRKSVAKATAPNTDPGKATKKILEREIGSRTSKRKVTFDMKRNKAVDFKKSIQFSPSPFNPNKKPEQGILKTPDSAPQKTPRVNVSIATPDGMKRVSPQKIVRQATPHIKKVRVVQRTPSSVKKLKTPVSSKKYTGTPVPKKSAPVLSLKTTTRAKAADFF</sequence>
<feature type="compositionally biased region" description="Polar residues" evidence="5">
    <location>
        <begin position="446"/>
        <end position="461"/>
    </location>
</feature>
<dbReference type="GO" id="GO:0030688">
    <property type="term" value="C:preribosome, small subunit precursor"/>
    <property type="evidence" value="ECO:0007669"/>
    <property type="project" value="InterPro"/>
</dbReference>
<organism evidence="6 7">
    <name type="scientific">Crassostrea virginica</name>
    <name type="common">Eastern oyster</name>
    <dbReference type="NCBI Taxonomy" id="6565"/>
    <lineage>
        <taxon>Eukaryota</taxon>
        <taxon>Metazoa</taxon>
        <taxon>Spiralia</taxon>
        <taxon>Lophotrochozoa</taxon>
        <taxon>Mollusca</taxon>
        <taxon>Bivalvia</taxon>
        <taxon>Autobranchia</taxon>
        <taxon>Pteriomorphia</taxon>
        <taxon>Ostreida</taxon>
        <taxon>Ostreoidea</taxon>
        <taxon>Ostreidae</taxon>
        <taxon>Crassostrea</taxon>
    </lineage>
</organism>
<reference evidence="7" key="1">
    <citation type="submission" date="2025-08" db="UniProtKB">
        <authorList>
            <consortium name="RefSeq"/>
        </authorList>
    </citation>
    <scope>IDENTIFICATION</scope>
    <source>
        <tissue evidence="7">Whole sample</tissue>
    </source>
</reference>
<dbReference type="PANTHER" id="PTHR13026:SF0">
    <property type="entry name" value="RIBOSOMAL RNA PROCESSING 1B"/>
    <property type="match status" value="1"/>
</dbReference>
<feature type="compositionally biased region" description="Basic and acidic residues" evidence="5">
    <location>
        <begin position="389"/>
        <end position="400"/>
    </location>
</feature>
<feature type="region of interest" description="Disordered" evidence="5">
    <location>
        <begin position="228"/>
        <end position="256"/>
    </location>
</feature>
<dbReference type="InterPro" id="IPR010301">
    <property type="entry name" value="RRP1"/>
</dbReference>